<dbReference type="InterPro" id="IPR029068">
    <property type="entry name" value="Glyas_Bleomycin-R_OHBP_Dase"/>
</dbReference>
<dbReference type="SUPFAM" id="SSF54593">
    <property type="entry name" value="Glyoxalase/Bleomycin resistance protein/Dihydroxybiphenyl dioxygenase"/>
    <property type="match status" value="1"/>
</dbReference>
<dbReference type="EMBL" id="CP012673">
    <property type="protein sequence ID" value="AUX47605.1"/>
    <property type="molecule type" value="Genomic_DNA"/>
</dbReference>
<dbReference type="PROSITE" id="PS51819">
    <property type="entry name" value="VOC"/>
    <property type="match status" value="1"/>
</dbReference>
<sequence>MVSGAMVAVTDGSAESSAGVVWHQLTTRDPDTAAMNYSALFDWSFTENVDLGQLRHHQHFAFGAGESSSGLISDVEGRPGVHTHWLFFFSVPSLDVAVDRMRSRGGIVIGPIELPNGVRVAAWDDAQGAAFGLVEPEDAARLASRGA</sequence>
<dbReference type="InterPro" id="IPR004360">
    <property type="entry name" value="Glyas_Fos-R_dOase_dom"/>
</dbReference>
<organism evidence="2 3">
    <name type="scientific">Sorangium cellulosum</name>
    <name type="common">Polyangium cellulosum</name>
    <dbReference type="NCBI Taxonomy" id="56"/>
    <lineage>
        <taxon>Bacteria</taxon>
        <taxon>Pseudomonadati</taxon>
        <taxon>Myxococcota</taxon>
        <taxon>Polyangia</taxon>
        <taxon>Polyangiales</taxon>
        <taxon>Polyangiaceae</taxon>
        <taxon>Sorangium</taxon>
    </lineage>
</organism>
<dbReference type="Proteomes" id="UP000238348">
    <property type="component" value="Chromosome"/>
</dbReference>
<dbReference type="Pfam" id="PF00903">
    <property type="entry name" value="Glyoxalase"/>
    <property type="match status" value="1"/>
</dbReference>
<dbReference type="Gene3D" id="3.10.180.10">
    <property type="entry name" value="2,3-Dihydroxybiphenyl 1,2-Dioxygenase, domain 1"/>
    <property type="match status" value="1"/>
</dbReference>
<dbReference type="PANTHER" id="PTHR33993">
    <property type="entry name" value="GLYOXALASE-RELATED"/>
    <property type="match status" value="1"/>
</dbReference>
<evidence type="ECO:0000313" key="3">
    <source>
        <dbReference type="Proteomes" id="UP000238348"/>
    </source>
</evidence>
<reference evidence="2 3" key="1">
    <citation type="submission" date="2015-09" db="EMBL/GenBank/DDBJ databases">
        <title>Sorangium comparison.</title>
        <authorList>
            <person name="Zaburannyi N."/>
            <person name="Bunk B."/>
            <person name="Overmann J."/>
            <person name="Mueller R."/>
        </authorList>
    </citation>
    <scope>NUCLEOTIDE SEQUENCE [LARGE SCALE GENOMIC DNA]</scope>
    <source>
        <strain evidence="2 3">So ce26</strain>
    </source>
</reference>
<proteinExistence type="predicted"/>
<accession>A0A2L0F7P5</accession>
<dbReference type="AlphaFoldDB" id="A0A2L0F7P5"/>
<gene>
    <name evidence="2" type="ORF">SOCE26_091270</name>
</gene>
<dbReference type="PANTHER" id="PTHR33993:SF14">
    <property type="entry name" value="GB|AAF24581.1"/>
    <property type="match status" value="1"/>
</dbReference>
<feature type="domain" description="VOC" evidence="1">
    <location>
        <begin position="19"/>
        <end position="136"/>
    </location>
</feature>
<dbReference type="InterPro" id="IPR037523">
    <property type="entry name" value="VOC_core"/>
</dbReference>
<dbReference type="RefSeq" id="WP_104985595.1">
    <property type="nucleotide sequence ID" value="NZ_CP012673.1"/>
</dbReference>
<evidence type="ECO:0000313" key="2">
    <source>
        <dbReference type="EMBL" id="AUX47605.1"/>
    </source>
</evidence>
<protein>
    <recommendedName>
        <fullName evidence="1">VOC domain-containing protein</fullName>
    </recommendedName>
</protein>
<name>A0A2L0F7P5_SORCE</name>
<dbReference type="InterPro" id="IPR052164">
    <property type="entry name" value="Anthracycline_SecMetBiosynth"/>
</dbReference>
<evidence type="ECO:0000259" key="1">
    <source>
        <dbReference type="PROSITE" id="PS51819"/>
    </source>
</evidence>